<evidence type="ECO:0000313" key="1">
    <source>
        <dbReference type="EMBL" id="SDA01139.1"/>
    </source>
</evidence>
<dbReference type="EMBL" id="FMWP01000111">
    <property type="protein sequence ID" value="SDA01139.1"/>
    <property type="molecule type" value="Genomic_DNA"/>
</dbReference>
<organism evidence="1 2">
    <name type="scientific">Microbotryum saponariae</name>
    <dbReference type="NCBI Taxonomy" id="289078"/>
    <lineage>
        <taxon>Eukaryota</taxon>
        <taxon>Fungi</taxon>
        <taxon>Dikarya</taxon>
        <taxon>Basidiomycota</taxon>
        <taxon>Pucciniomycotina</taxon>
        <taxon>Microbotryomycetes</taxon>
        <taxon>Microbotryales</taxon>
        <taxon>Microbotryaceae</taxon>
        <taxon>Microbotryum</taxon>
    </lineage>
</organism>
<name>A0A2X0L6E4_9BASI</name>
<accession>A0A2X0L6E4</accession>
<gene>
    <name evidence="1" type="ORF">BZ3500_MVSOF-1268-A1-R1_CHR10-4G03095</name>
</gene>
<evidence type="ECO:0000313" key="2">
    <source>
        <dbReference type="Proteomes" id="UP000249723"/>
    </source>
</evidence>
<keyword evidence="2" id="KW-1185">Reference proteome</keyword>
<proteinExistence type="predicted"/>
<reference evidence="2" key="1">
    <citation type="submission" date="2016-10" db="EMBL/GenBank/DDBJ databases">
        <authorList>
            <person name="Jeantristanb JTB J.-T."/>
            <person name="Ricardo R."/>
        </authorList>
    </citation>
    <scope>NUCLEOTIDE SEQUENCE [LARGE SCALE GENOMIC DNA]</scope>
</reference>
<protein>
    <submittedName>
        <fullName evidence="1">BZ3500_MvSof-1268-A1-R1_Chr10-4g03095 protein</fullName>
    </submittedName>
</protein>
<sequence length="76" mass="8238">MHDVSLLSYLSSDPGLWREFSPTVAASALPYPLAEIPVQAWKNAIIAMCTSTYNLAPKAVSAYENCTNSIRTCADT</sequence>
<dbReference type="AlphaFoldDB" id="A0A2X0L6E4"/>
<dbReference type="Proteomes" id="UP000249723">
    <property type="component" value="Unassembled WGS sequence"/>
</dbReference>